<evidence type="ECO:0000256" key="4">
    <source>
        <dbReference type="ARBA" id="ARBA00022603"/>
    </source>
</evidence>
<dbReference type="SUPFAM" id="SSF53335">
    <property type="entry name" value="S-adenosyl-L-methionine-dependent methyltransferases"/>
    <property type="match status" value="1"/>
</dbReference>
<evidence type="ECO:0000256" key="9">
    <source>
        <dbReference type="SAM" id="Phobius"/>
    </source>
</evidence>
<comment type="subcellular location">
    <subcellularLocation>
        <location evidence="1">Mitochondrion</location>
    </subcellularLocation>
</comment>
<evidence type="ECO:0000313" key="11">
    <source>
        <dbReference type="Proteomes" id="UP000075884"/>
    </source>
</evidence>
<evidence type="ECO:0000256" key="3">
    <source>
        <dbReference type="ARBA" id="ARBA00011935"/>
    </source>
</evidence>
<dbReference type="AlphaFoldDB" id="A0A182N223"/>
<keyword evidence="11" id="KW-1185">Reference proteome</keyword>
<comment type="similarity">
    <text evidence="2">Belongs to the NDUFAF7 family.</text>
</comment>
<dbReference type="PANTHER" id="PTHR12049">
    <property type="entry name" value="PROTEIN ARGININE METHYLTRANSFERASE NDUFAF7, MITOCHONDRIAL"/>
    <property type="match status" value="1"/>
</dbReference>
<keyword evidence="9" id="KW-0472">Membrane</keyword>
<dbReference type="EnsemblMetazoa" id="ADIR001681-RA">
    <property type="protein sequence ID" value="ADIR001681-PA"/>
    <property type="gene ID" value="ADIR001681"/>
</dbReference>
<dbReference type="InterPro" id="IPR029063">
    <property type="entry name" value="SAM-dependent_MTases_sf"/>
</dbReference>
<dbReference type="GO" id="GO:0032981">
    <property type="term" value="P:mitochondrial respiratory chain complex I assembly"/>
    <property type="evidence" value="ECO:0007669"/>
    <property type="project" value="TreeGrafter"/>
</dbReference>
<dbReference type="InterPro" id="IPR003788">
    <property type="entry name" value="NDUFAF7"/>
</dbReference>
<feature type="transmembrane region" description="Helical" evidence="9">
    <location>
        <begin position="12"/>
        <end position="31"/>
    </location>
</feature>
<dbReference type="EC" id="2.1.1.320" evidence="3"/>
<accession>A0A182N223</accession>
<dbReference type="Proteomes" id="UP000075884">
    <property type="component" value="Unassembled WGS sequence"/>
</dbReference>
<dbReference type="PANTHER" id="PTHR12049:SF7">
    <property type="entry name" value="PROTEIN ARGININE METHYLTRANSFERASE NDUFAF7, MITOCHONDRIAL"/>
    <property type="match status" value="1"/>
</dbReference>
<evidence type="ECO:0000256" key="7">
    <source>
        <dbReference type="ARBA" id="ARBA00030400"/>
    </source>
</evidence>
<dbReference type="GO" id="GO:0005739">
    <property type="term" value="C:mitochondrion"/>
    <property type="evidence" value="ECO:0007669"/>
    <property type="project" value="UniProtKB-SubCell"/>
</dbReference>
<keyword evidence="4" id="KW-0489">Methyltransferase</keyword>
<evidence type="ECO:0000256" key="6">
    <source>
        <dbReference type="ARBA" id="ARBA00023128"/>
    </source>
</evidence>
<sequence>MVNSVNSFRSFWVLVLCGSFASMILILLFTIDTYDETFLPSNCKDVLFDVKFIGISIDCDRIFRYTLTEMGSCFTTNSIYYQQITETVNQPEVKDEPIDKRQCKFSTEKLTPHLHYSFSQCFLYNRIKLEMALCNCTIPTSPKESVSRTVRVFSRPQCYKAVNRRAITELKNLRRDPPKDAPVAGSDRRTLAEALHARIRATGPITVATYMREVLLNPTAGYYSTKDHVFGTTGDFVTAPEIGQIFGELVAVWCINELQKFNYDGQIQLIELGPGKGTLMQDVLRVFERFGLSKDRLSVQLVEMSHNLQRSQAERLCHGTVHRTTSDENEPHVQEGTTASGINVRWYSDIVEVPKGFSIVLANELFDALPVHVFCKQPQEDGAAWKEILIDIDPEQKQPVFRFIQSNKATPYSVVFGKRFGSKKQLLQDRNRIEVSFETEQIAQNIAKRLEEHGGFGLIIDYGHAGEKTDTLRSFKKHKLHDPLQDPGSADLTVDVDFGFLKHFLEQDEKAITVGPVSQRLFLEAMQGSARLKNLLAVTKDENYRNMLKNGYDELTNPSKMGERFKLLSIFPSSLKNFLLDSDKVAGFGKCDK</sequence>
<evidence type="ECO:0000256" key="2">
    <source>
        <dbReference type="ARBA" id="ARBA00005891"/>
    </source>
</evidence>
<evidence type="ECO:0000256" key="5">
    <source>
        <dbReference type="ARBA" id="ARBA00022679"/>
    </source>
</evidence>
<dbReference type="GO" id="GO:0035243">
    <property type="term" value="F:protein-arginine omega-N symmetric methyltransferase activity"/>
    <property type="evidence" value="ECO:0007669"/>
    <property type="project" value="UniProtKB-EC"/>
</dbReference>
<reference evidence="10" key="2">
    <citation type="submission" date="2020-05" db="UniProtKB">
        <authorList>
            <consortium name="EnsemblMetazoa"/>
        </authorList>
    </citation>
    <scope>IDENTIFICATION</scope>
    <source>
        <strain evidence="10">WRAIR2</strain>
    </source>
</reference>
<name>A0A182N223_9DIPT</name>
<dbReference type="GO" id="GO:0032259">
    <property type="term" value="P:methylation"/>
    <property type="evidence" value="ECO:0007669"/>
    <property type="project" value="UniProtKB-KW"/>
</dbReference>
<organism evidence="10 11">
    <name type="scientific">Anopheles dirus</name>
    <dbReference type="NCBI Taxonomy" id="7168"/>
    <lineage>
        <taxon>Eukaryota</taxon>
        <taxon>Metazoa</taxon>
        <taxon>Ecdysozoa</taxon>
        <taxon>Arthropoda</taxon>
        <taxon>Hexapoda</taxon>
        <taxon>Insecta</taxon>
        <taxon>Pterygota</taxon>
        <taxon>Neoptera</taxon>
        <taxon>Endopterygota</taxon>
        <taxon>Diptera</taxon>
        <taxon>Nematocera</taxon>
        <taxon>Culicoidea</taxon>
        <taxon>Culicidae</taxon>
        <taxon>Anophelinae</taxon>
        <taxon>Anopheles</taxon>
    </lineage>
</organism>
<dbReference type="Pfam" id="PF02636">
    <property type="entry name" value="Methyltransf_28"/>
    <property type="match status" value="1"/>
</dbReference>
<evidence type="ECO:0000256" key="1">
    <source>
        <dbReference type="ARBA" id="ARBA00004173"/>
    </source>
</evidence>
<keyword evidence="9" id="KW-1133">Transmembrane helix</keyword>
<keyword evidence="5" id="KW-0808">Transferase</keyword>
<dbReference type="VEuPathDB" id="VectorBase:ADIR001681"/>
<reference evidence="11" key="1">
    <citation type="submission" date="2013-03" db="EMBL/GenBank/DDBJ databases">
        <title>The Genome Sequence of Anopheles dirus WRAIR2.</title>
        <authorList>
            <consortium name="The Broad Institute Genomics Platform"/>
            <person name="Neafsey D.E."/>
            <person name="Walton C."/>
            <person name="Walker B."/>
            <person name="Young S.K."/>
            <person name="Zeng Q."/>
            <person name="Gargeya S."/>
            <person name="Fitzgerald M."/>
            <person name="Haas B."/>
            <person name="Abouelleil A."/>
            <person name="Allen A.W."/>
            <person name="Alvarado L."/>
            <person name="Arachchi H.M."/>
            <person name="Berlin A.M."/>
            <person name="Chapman S.B."/>
            <person name="Gainer-Dewar J."/>
            <person name="Goldberg J."/>
            <person name="Griggs A."/>
            <person name="Gujja S."/>
            <person name="Hansen M."/>
            <person name="Howarth C."/>
            <person name="Imamovic A."/>
            <person name="Ireland A."/>
            <person name="Larimer J."/>
            <person name="McCowan C."/>
            <person name="Murphy C."/>
            <person name="Pearson M."/>
            <person name="Poon T.W."/>
            <person name="Priest M."/>
            <person name="Roberts A."/>
            <person name="Saif S."/>
            <person name="Shea T."/>
            <person name="Sisk P."/>
            <person name="Sykes S."/>
            <person name="Wortman J."/>
            <person name="Nusbaum C."/>
            <person name="Birren B."/>
        </authorList>
    </citation>
    <scope>NUCLEOTIDE SEQUENCE [LARGE SCALE GENOMIC DNA]</scope>
    <source>
        <strain evidence="11">WRAIR2</strain>
    </source>
</reference>
<protein>
    <recommendedName>
        <fullName evidence="3">type II protein arginine methyltransferase</fullName>
        <ecNumber evidence="3">2.1.1.320</ecNumber>
    </recommendedName>
    <alternativeName>
        <fullName evidence="7">Protein midA homolog</fullName>
    </alternativeName>
</protein>
<evidence type="ECO:0000313" key="10">
    <source>
        <dbReference type="EnsemblMetazoa" id="ADIR001681-PA"/>
    </source>
</evidence>
<comment type="catalytic activity">
    <reaction evidence="8">
        <text>L-arginyl-[protein] + 2 S-adenosyl-L-methionine = N(omega),N(omega)'-dimethyl-L-arginyl-[protein] + 2 S-adenosyl-L-homocysteine + 2 H(+)</text>
        <dbReference type="Rhea" id="RHEA:48108"/>
        <dbReference type="Rhea" id="RHEA-COMP:10532"/>
        <dbReference type="Rhea" id="RHEA-COMP:11992"/>
        <dbReference type="ChEBI" id="CHEBI:15378"/>
        <dbReference type="ChEBI" id="CHEBI:29965"/>
        <dbReference type="ChEBI" id="CHEBI:57856"/>
        <dbReference type="ChEBI" id="CHEBI:59789"/>
        <dbReference type="ChEBI" id="CHEBI:88221"/>
        <dbReference type="EC" id="2.1.1.320"/>
    </reaction>
</comment>
<dbReference type="Gene3D" id="3.40.50.12710">
    <property type="match status" value="1"/>
</dbReference>
<dbReference type="InterPro" id="IPR038375">
    <property type="entry name" value="NDUFAF7_sf"/>
</dbReference>
<evidence type="ECO:0000256" key="8">
    <source>
        <dbReference type="ARBA" id="ARBA00048612"/>
    </source>
</evidence>
<proteinExistence type="inferred from homology"/>
<dbReference type="STRING" id="7168.A0A182N223"/>
<keyword evidence="9" id="KW-0812">Transmembrane</keyword>
<keyword evidence="6" id="KW-0496">Mitochondrion</keyword>